<gene>
    <name evidence="4" type="ORF">SCD92_13035</name>
</gene>
<keyword evidence="5" id="KW-1185">Reference proteome</keyword>
<proteinExistence type="predicted"/>
<organism evidence="4 5">
    <name type="scientific">Gilvimarinus gilvus</name>
    <dbReference type="NCBI Taxonomy" id="3058038"/>
    <lineage>
        <taxon>Bacteria</taxon>
        <taxon>Pseudomonadati</taxon>
        <taxon>Pseudomonadota</taxon>
        <taxon>Gammaproteobacteria</taxon>
        <taxon>Cellvibrionales</taxon>
        <taxon>Cellvibrionaceae</taxon>
        <taxon>Gilvimarinus</taxon>
    </lineage>
</organism>
<feature type="chain" id="PRO_5047219752" evidence="2">
    <location>
        <begin position="24"/>
        <end position="532"/>
    </location>
</feature>
<evidence type="ECO:0000313" key="4">
    <source>
        <dbReference type="EMBL" id="MDX6850292.1"/>
    </source>
</evidence>
<feature type="region of interest" description="Disordered" evidence="1">
    <location>
        <begin position="113"/>
        <end position="144"/>
    </location>
</feature>
<dbReference type="Gene3D" id="2.180.10.10">
    <property type="entry name" value="RHS repeat-associated core"/>
    <property type="match status" value="1"/>
</dbReference>
<dbReference type="Pfam" id="PF20148">
    <property type="entry name" value="DUF6531"/>
    <property type="match status" value="1"/>
</dbReference>
<feature type="domain" description="DUF6531" evidence="3">
    <location>
        <begin position="159"/>
        <end position="224"/>
    </location>
</feature>
<keyword evidence="2" id="KW-0732">Signal</keyword>
<sequence>MMKNLRVGLIWMFFVLYSSLAFADPVLENGYWDAENPVGGAGAGCVNYYMDDVITTDQCSALITYYSAFGNTEYQYLYIALDYSQVLPGEDGGTFRVDYNKILHWTGPGHPCQNDDGTGDEEWSNDQQACVDTGAGDDEDDKENESMGRCDCVNPCDGGSIRVSTGNNYHAEVDYSGRGVMPLKIARAYNSLKSEWTFSGTDKLIFNGDSTISWHRDDGKILKFHHKAVIGPFELELYTPGWSKIKLRDLAGAVFELTDADDNTLVFDQDGVLLQRSNKNGGVHHTYDYNDEDQLRSISRSLGGELVYEWSGSNVVKITVVGSLGQEAHTYSYVGDKVREHLLGGNVLNSYSYEGGYLSGAKDAYGYEYATWVYEGQGRVRSVSHSKKGGETNFQYVSDNTTRVRNVFDKTTSYSFTDEVGVYRVTNVVGDPTERCDETTDEYTYYPEDHINAGLVKTKASTEGVVTSYEYNDRGLVVLKVEGKDTDAEQVTETVWHDTLSRPVSITRGNRVVTYAYDSAGNVTSQKISGGQ</sequence>
<feature type="signal peptide" evidence="2">
    <location>
        <begin position="1"/>
        <end position="23"/>
    </location>
</feature>
<accession>A0ABU4S1F7</accession>
<comment type="caution">
    <text evidence="4">The sequence shown here is derived from an EMBL/GenBank/DDBJ whole genome shotgun (WGS) entry which is preliminary data.</text>
</comment>
<evidence type="ECO:0000256" key="1">
    <source>
        <dbReference type="SAM" id="MobiDB-lite"/>
    </source>
</evidence>
<reference evidence="4 5" key="1">
    <citation type="submission" date="2023-11" db="EMBL/GenBank/DDBJ databases">
        <title>Gilvimarinus fulvus sp. nov., isolated from the surface of Kelp.</title>
        <authorList>
            <person name="Sun Y.Y."/>
            <person name="Gong Y."/>
            <person name="Du Z.J."/>
        </authorList>
    </citation>
    <scope>NUCLEOTIDE SEQUENCE [LARGE SCALE GENOMIC DNA]</scope>
    <source>
        <strain evidence="4 5">SDUM040013</strain>
    </source>
</reference>
<dbReference type="RefSeq" id="WP_319835098.1">
    <property type="nucleotide sequence ID" value="NZ_JAXAFO010000022.1"/>
</dbReference>
<evidence type="ECO:0000256" key="2">
    <source>
        <dbReference type="SAM" id="SignalP"/>
    </source>
</evidence>
<evidence type="ECO:0000259" key="3">
    <source>
        <dbReference type="Pfam" id="PF20148"/>
    </source>
</evidence>
<dbReference type="Proteomes" id="UP001273505">
    <property type="component" value="Unassembled WGS sequence"/>
</dbReference>
<evidence type="ECO:0000313" key="5">
    <source>
        <dbReference type="Proteomes" id="UP001273505"/>
    </source>
</evidence>
<dbReference type="InterPro" id="IPR045351">
    <property type="entry name" value="DUF6531"/>
</dbReference>
<name>A0ABU4S1F7_9GAMM</name>
<dbReference type="EMBL" id="JAXAFO010000022">
    <property type="protein sequence ID" value="MDX6850292.1"/>
    <property type="molecule type" value="Genomic_DNA"/>
</dbReference>
<protein>
    <submittedName>
        <fullName evidence="4">DUF6531 domain-containing protein</fullName>
    </submittedName>
</protein>